<dbReference type="STRING" id="34508.A0A4U8UQU1"/>
<evidence type="ECO:0000256" key="1">
    <source>
        <dbReference type="SAM" id="Phobius"/>
    </source>
</evidence>
<evidence type="ECO:0008006" key="4">
    <source>
        <dbReference type="Google" id="ProtNLM"/>
    </source>
</evidence>
<dbReference type="PANTHER" id="PTHR21650">
    <property type="entry name" value="MEMBRALIN/KINETOCHORE PROTEIN NUF2"/>
    <property type="match status" value="1"/>
</dbReference>
<dbReference type="PANTHER" id="PTHR21650:SF4">
    <property type="entry name" value="MEMBRALIN"/>
    <property type="match status" value="1"/>
</dbReference>
<keyword evidence="1" id="KW-0472">Membrane</keyword>
<evidence type="ECO:0000313" key="3">
    <source>
        <dbReference type="Proteomes" id="UP000298663"/>
    </source>
</evidence>
<dbReference type="InterPro" id="IPR019144">
    <property type="entry name" value="Membralin"/>
</dbReference>
<protein>
    <recommendedName>
        <fullName evidence="4">Membralin</fullName>
    </recommendedName>
</protein>
<dbReference type="AlphaFoldDB" id="A0A4U8UQU1"/>
<keyword evidence="1" id="KW-1133">Transmembrane helix</keyword>
<dbReference type="Pfam" id="PF09746">
    <property type="entry name" value="Membralin"/>
    <property type="match status" value="1"/>
</dbReference>
<comment type="caution">
    <text evidence="2">The sequence shown here is derived from an EMBL/GenBank/DDBJ whole genome shotgun (WGS) entry which is preliminary data.</text>
</comment>
<organism evidence="2 3">
    <name type="scientific">Steinernema carpocapsae</name>
    <name type="common">Entomopathogenic nematode</name>
    <dbReference type="NCBI Taxonomy" id="34508"/>
    <lineage>
        <taxon>Eukaryota</taxon>
        <taxon>Metazoa</taxon>
        <taxon>Ecdysozoa</taxon>
        <taxon>Nematoda</taxon>
        <taxon>Chromadorea</taxon>
        <taxon>Rhabditida</taxon>
        <taxon>Tylenchina</taxon>
        <taxon>Panagrolaimomorpha</taxon>
        <taxon>Strongyloidoidea</taxon>
        <taxon>Steinernematidae</taxon>
        <taxon>Steinernema</taxon>
    </lineage>
</organism>
<dbReference type="EMBL" id="AZBU02000001">
    <property type="protein sequence ID" value="TMS35421.1"/>
    <property type="molecule type" value="Genomic_DNA"/>
</dbReference>
<proteinExistence type="predicted"/>
<dbReference type="OrthoDB" id="5858731at2759"/>
<feature type="transmembrane region" description="Helical" evidence="1">
    <location>
        <begin position="6"/>
        <end position="24"/>
    </location>
</feature>
<reference evidence="2 3" key="2">
    <citation type="journal article" date="2019" name="G3 (Bethesda)">
        <title>Hybrid Assembly of the Genome of the Entomopathogenic Nematode Steinernema carpocapsae Identifies the X-Chromosome.</title>
        <authorList>
            <person name="Serra L."/>
            <person name="Macchietto M."/>
            <person name="Macias-Munoz A."/>
            <person name="McGill C.J."/>
            <person name="Rodriguez I.M."/>
            <person name="Rodriguez B."/>
            <person name="Murad R."/>
            <person name="Mortazavi A."/>
        </authorList>
    </citation>
    <scope>NUCLEOTIDE SEQUENCE [LARGE SCALE GENOMIC DNA]</scope>
    <source>
        <strain evidence="2 3">ALL</strain>
    </source>
</reference>
<feature type="transmembrane region" description="Helical" evidence="1">
    <location>
        <begin position="36"/>
        <end position="56"/>
    </location>
</feature>
<dbReference type="GO" id="GO:0034976">
    <property type="term" value="P:response to endoplasmic reticulum stress"/>
    <property type="evidence" value="ECO:0007669"/>
    <property type="project" value="TreeGrafter"/>
</dbReference>
<evidence type="ECO:0000313" key="2">
    <source>
        <dbReference type="EMBL" id="TMS35421.1"/>
    </source>
</evidence>
<dbReference type="GO" id="GO:0005783">
    <property type="term" value="C:endoplasmic reticulum"/>
    <property type="evidence" value="ECO:0007669"/>
    <property type="project" value="TreeGrafter"/>
</dbReference>
<dbReference type="Proteomes" id="UP000298663">
    <property type="component" value="Chromosome X"/>
</dbReference>
<sequence>MLIFTFAISMLLRFSHHQIFLFIVDLLQMFELNQPLIFPAAPLLTVILALVVYLGMEAIMSEVFNDTSTAFYVILMVWLADQYDAICCHSSISKRHWLRFFYLYHFAFYAYQYRFNGQYNGFALLTSALFVFHSMIFFFHHYEMPLILYQERLQHIIRDLQQGGSGGQFDSSNRAPRDGEDRRLTISQYRVHLDRDHEALSSGVTLQGIERERIQASIPSVEEPAQPRYEEAFLTAVNRTAHEVLDRAYREIFPSNSADT</sequence>
<dbReference type="EMBL" id="CM016762">
    <property type="protein sequence ID" value="TMS35421.1"/>
    <property type="molecule type" value="Genomic_DNA"/>
</dbReference>
<keyword evidence="3" id="KW-1185">Reference proteome</keyword>
<name>A0A4U8UQU1_STECR</name>
<feature type="transmembrane region" description="Helical" evidence="1">
    <location>
        <begin position="119"/>
        <end position="139"/>
    </location>
</feature>
<dbReference type="GO" id="GO:1904294">
    <property type="term" value="P:positive regulation of ERAD pathway"/>
    <property type="evidence" value="ECO:0007669"/>
    <property type="project" value="TreeGrafter"/>
</dbReference>
<reference evidence="2 3" key="1">
    <citation type="journal article" date="2015" name="Genome Biol.">
        <title>Comparative genomics of Steinernema reveals deeply conserved gene regulatory networks.</title>
        <authorList>
            <person name="Dillman A.R."/>
            <person name="Macchietto M."/>
            <person name="Porter C.F."/>
            <person name="Rogers A."/>
            <person name="Williams B."/>
            <person name="Antoshechkin I."/>
            <person name="Lee M.M."/>
            <person name="Goodwin Z."/>
            <person name="Lu X."/>
            <person name="Lewis E.E."/>
            <person name="Goodrich-Blair H."/>
            <person name="Stock S.P."/>
            <person name="Adams B.J."/>
            <person name="Sternberg P.W."/>
            <person name="Mortazavi A."/>
        </authorList>
    </citation>
    <scope>NUCLEOTIDE SEQUENCE [LARGE SCALE GENOMIC DNA]</scope>
    <source>
        <strain evidence="2 3">ALL</strain>
    </source>
</reference>
<keyword evidence="1" id="KW-0812">Transmembrane</keyword>
<gene>
    <name evidence="2" type="ORF">L596_002829</name>
</gene>
<accession>A0A4U8UQU1</accession>